<protein>
    <submittedName>
        <fullName evidence="1">Uncharacterized protein</fullName>
    </submittedName>
</protein>
<dbReference type="STRING" id="1349767.GJA_5496"/>
<dbReference type="EMBL" id="HG322949">
    <property type="protein sequence ID" value="CDG86092.1"/>
    <property type="molecule type" value="Genomic_DNA"/>
</dbReference>
<gene>
    <name evidence="1" type="ORF">GJA_5496</name>
</gene>
<evidence type="ECO:0000313" key="2">
    <source>
        <dbReference type="Proteomes" id="UP000027604"/>
    </source>
</evidence>
<dbReference type="HOGENOM" id="CLU_3217329_0_0_4"/>
<dbReference type="PATRIC" id="fig|1349767.4.peg.2197"/>
<accession>W0VFE3</accession>
<dbReference type="Proteomes" id="UP000027604">
    <property type="component" value="Chromosome I"/>
</dbReference>
<dbReference type="AlphaFoldDB" id="W0VFE3"/>
<evidence type="ECO:0000313" key="1">
    <source>
        <dbReference type="EMBL" id="CDG86092.1"/>
    </source>
</evidence>
<name>W0VFE3_9BURK</name>
<sequence>MLNHIFLTMPMFSFTKAFLLSFLALLTLPSVPLSFLPVDMPEFN</sequence>
<reference evidence="1 2" key="1">
    <citation type="journal article" date="2015" name="Genome Announc.">
        <title>Genome Sequence of Mushroom Soft-Rot Pathogen Janthinobacterium agaricidamnosum.</title>
        <authorList>
            <person name="Graupner K."/>
            <person name="Lackner G."/>
            <person name="Hertweck C."/>
        </authorList>
    </citation>
    <scope>NUCLEOTIDE SEQUENCE [LARGE SCALE GENOMIC DNA]</scope>
    <source>
        <strain evidence="2">NBRC 102515 / DSM 9628</strain>
    </source>
</reference>
<dbReference type="KEGG" id="jag:GJA_5496"/>
<proteinExistence type="predicted"/>
<keyword evidence="2" id="KW-1185">Reference proteome</keyword>
<organism evidence="1 2">
    <name type="scientific">Janthinobacterium agaricidamnosum NBRC 102515 = DSM 9628</name>
    <dbReference type="NCBI Taxonomy" id="1349767"/>
    <lineage>
        <taxon>Bacteria</taxon>
        <taxon>Pseudomonadati</taxon>
        <taxon>Pseudomonadota</taxon>
        <taxon>Betaproteobacteria</taxon>
        <taxon>Burkholderiales</taxon>
        <taxon>Oxalobacteraceae</taxon>
        <taxon>Janthinobacterium</taxon>
    </lineage>
</organism>